<reference evidence="1 2" key="1">
    <citation type="journal article" date="2018" name="Front. Plant Sci.">
        <title>Red Clover (Trifolium pratense) and Zigzag Clover (T. medium) - A Picture of Genomic Similarities and Differences.</title>
        <authorList>
            <person name="Dluhosova J."/>
            <person name="Istvanek J."/>
            <person name="Nedelnik J."/>
            <person name="Repkova J."/>
        </authorList>
    </citation>
    <scope>NUCLEOTIDE SEQUENCE [LARGE SCALE GENOMIC DNA]</scope>
    <source>
        <strain evidence="2">cv. 10/8</strain>
        <tissue evidence="1">Leaf</tissue>
    </source>
</reference>
<dbReference type="EMBL" id="LXQA011383514">
    <property type="protein sequence ID" value="MCI95321.1"/>
    <property type="molecule type" value="Genomic_DNA"/>
</dbReference>
<accession>A0A392W862</accession>
<dbReference type="AlphaFoldDB" id="A0A392W862"/>
<sequence length="53" mass="5904">MILSRFGKVSANCAPCRKDCASRQQVLRRFGIPSVICASRRKDGALRQAVRII</sequence>
<dbReference type="Proteomes" id="UP000265520">
    <property type="component" value="Unassembled WGS sequence"/>
</dbReference>
<organism evidence="1 2">
    <name type="scientific">Trifolium medium</name>
    <dbReference type="NCBI Taxonomy" id="97028"/>
    <lineage>
        <taxon>Eukaryota</taxon>
        <taxon>Viridiplantae</taxon>
        <taxon>Streptophyta</taxon>
        <taxon>Embryophyta</taxon>
        <taxon>Tracheophyta</taxon>
        <taxon>Spermatophyta</taxon>
        <taxon>Magnoliopsida</taxon>
        <taxon>eudicotyledons</taxon>
        <taxon>Gunneridae</taxon>
        <taxon>Pentapetalae</taxon>
        <taxon>rosids</taxon>
        <taxon>fabids</taxon>
        <taxon>Fabales</taxon>
        <taxon>Fabaceae</taxon>
        <taxon>Papilionoideae</taxon>
        <taxon>50 kb inversion clade</taxon>
        <taxon>NPAAA clade</taxon>
        <taxon>Hologalegina</taxon>
        <taxon>IRL clade</taxon>
        <taxon>Trifolieae</taxon>
        <taxon>Trifolium</taxon>
    </lineage>
</organism>
<keyword evidence="2" id="KW-1185">Reference proteome</keyword>
<name>A0A392W862_9FABA</name>
<feature type="non-terminal residue" evidence="1">
    <location>
        <position position="53"/>
    </location>
</feature>
<proteinExistence type="predicted"/>
<evidence type="ECO:0000313" key="2">
    <source>
        <dbReference type="Proteomes" id="UP000265520"/>
    </source>
</evidence>
<protein>
    <submittedName>
        <fullName evidence="1">Uncharacterized protein</fullName>
    </submittedName>
</protein>
<comment type="caution">
    <text evidence="1">The sequence shown here is derived from an EMBL/GenBank/DDBJ whole genome shotgun (WGS) entry which is preliminary data.</text>
</comment>
<evidence type="ECO:0000313" key="1">
    <source>
        <dbReference type="EMBL" id="MCI95321.1"/>
    </source>
</evidence>